<dbReference type="RefSeq" id="WP_165606517.1">
    <property type="nucleotide sequence ID" value="NZ_FOZM01000001.1"/>
</dbReference>
<evidence type="ECO:0000313" key="1">
    <source>
        <dbReference type="EMBL" id="SFR99563.1"/>
    </source>
</evidence>
<dbReference type="AlphaFoldDB" id="A0A1I6L7T1"/>
<reference evidence="1 2" key="1">
    <citation type="submission" date="2016-10" db="EMBL/GenBank/DDBJ databases">
        <authorList>
            <person name="de Groot N.N."/>
        </authorList>
    </citation>
    <scope>NUCLEOTIDE SEQUENCE [LARGE SCALE GENOMIC DNA]</scope>
    <source>
        <strain evidence="1 2">DSM 29433</strain>
    </source>
</reference>
<dbReference type="InterPro" id="IPR050275">
    <property type="entry name" value="PGM_Phosphatase"/>
</dbReference>
<dbReference type="InterPro" id="IPR029033">
    <property type="entry name" value="His_PPase_superfam"/>
</dbReference>
<dbReference type="EMBL" id="FOZM01000001">
    <property type="protein sequence ID" value="SFR99563.1"/>
    <property type="molecule type" value="Genomic_DNA"/>
</dbReference>
<dbReference type="SUPFAM" id="SSF53254">
    <property type="entry name" value="Phosphoglycerate mutase-like"/>
    <property type="match status" value="1"/>
</dbReference>
<protein>
    <submittedName>
        <fullName evidence="1">Broad specificity phosphatase PhoE</fullName>
    </submittedName>
</protein>
<evidence type="ECO:0000313" key="2">
    <source>
        <dbReference type="Proteomes" id="UP000198926"/>
    </source>
</evidence>
<dbReference type="GO" id="GO:0016791">
    <property type="term" value="F:phosphatase activity"/>
    <property type="evidence" value="ECO:0007669"/>
    <property type="project" value="TreeGrafter"/>
</dbReference>
<dbReference type="Proteomes" id="UP000198926">
    <property type="component" value="Unassembled WGS sequence"/>
</dbReference>
<dbReference type="Pfam" id="PF00300">
    <property type="entry name" value="His_Phos_1"/>
    <property type="match status" value="1"/>
</dbReference>
<dbReference type="STRING" id="1123755.SAMN05444714_0274"/>
<dbReference type="PANTHER" id="PTHR48100">
    <property type="entry name" value="BROAD-SPECIFICITY PHOSPHATASE YOR283W-RELATED"/>
    <property type="match status" value="1"/>
</dbReference>
<organism evidence="1 2">
    <name type="scientific">Yoonia litorea</name>
    <dbReference type="NCBI Taxonomy" id="1123755"/>
    <lineage>
        <taxon>Bacteria</taxon>
        <taxon>Pseudomonadati</taxon>
        <taxon>Pseudomonadota</taxon>
        <taxon>Alphaproteobacteria</taxon>
        <taxon>Rhodobacterales</taxon>
        <taxon>Paracoccaceae</taxon>
        <taxon>Yoonia</taxon>
    </lineage>
</organism>
<dbReference type="CDD" id="cd07067">
    <property type="entry name" value="HP_PGM_like"/>
    <property type="match status" value="1"/>
</dbReference>
<dbReference type="Gene3D" id="3.40.50.1240">
    <property type="entry name" value="Phosphoglycerate mutase-like"/>
    <property type="match status" value="1"/>
</dbReference>
<gene>
    <name evidence="1" type="ORF">SAMN05444714_0274</name>
</gene>
<dbReference type="GO" id="GO:0005737">
    <property type="term" value="C:cytoplasm"/>
    <property type="evidence" value="ECO:0007669"/>
    <property type="project" value="TreeGrafter"/>
</dbReference>
<dbReference type="SMART" id="SM00855">
    <property type="entry name" value="PGAM"/>
    <property type="match status" value="1"/>
</dbReference>
<name>A0A1I6L7T1_9RHOB</name>
<keyword evidence="2" id="KW-1185">Reference proteome</keyword>
<proteinExistence type="predicted"/>
<dbReference type="PANTHER" id="PTHR48100:SF1">
    <property type="entry name" value="HISTIDINE PHOSPHATASE FAMILY PROTEIN-RELATED"/>
    <property type="match status" value="1"/>
</dbReference>
<dbReference type="InterPro" id="IPR013078">
    <property type="entry name" value="His_Pase_superF_clade-1"/>
</dbReference>
<sequence length="189" mass="21292">MTRLWLVRHGPTHAKSMVGWSDIPADLSDSDAIRRLRQYLPDAPVVSSDLIRAVETADALQPQNRLEHDRKLREINFGDWELKTFAEVEAKNPKHIRAYWETPGDIAPPNGESWNAVRDRVSGAIDGYLNLGLADLIIVAHFGAILTQVQRAKNITAYEAFGHRIENLSVTDLKFDGQGWHVGRINHVL</sequence>
<accession>A0A1I6L7T1</accession>